<dbReference type="Gene3D" id="3.30.450.350">
    <property type="entry name" value="CHASE domain"/>
    <property type="match status" value="1"/>
</dbReference>
<feature type="domain" description="PAC" evidence="7">
    <location>
        <begin position="483"/>
        <end position="533"/>
    </location>
</feature>
<evidence type="ECO:0000259" key="9">
    <source>
        <dbReference type="PROSITE" id="PS50883"/>
    </source>
</evidence>
<dbReference type="GO" id="GO:0006355">
    <property type="term" value="P:regulation of DNA-templated transcription"/>
    <property type="evidence" value="ECO:0007669"/>
    <property type="project" value="InterPro"/>
</dbReference>
<dbReference type="SMART" id="SM00086">
    <property type="entry name" value="PAC"/>
    <property type="match status" value="5"/>
</dbReference>
<evidence type="ECO:0000256" key="3">
    <source>
        <dbReference type="ARBA" id="ARBA00022989"/>
    </source>
</evidence>
<evidence type="ECO:0000259" key="8">
    <source>
        <dbReference type="PROSITE" id="PS50839"/>
    </source>
</evidence>
<keyword evidence="11" id="KW-0378">Hydrolase</keyword>
<feature type="transmembrane region" description="Helical" evidence="5">
    <location>
        <begin position="362"/>
        <end position="382"/>
    </location>
</feature>
<feature type="domain" description="PAS" evidence="6">
    <location>
        <begin position="409"/>
        <end position="457"/>
    </location>
</feature>
<evidence type="ECO:0000259" key="10">
    <source>
        <dbReference type="PROSITE" id="PS50887"/>
    </source>
</evidence>
<dbReference type="PROSITE" id="PS50113">
    <property type="entry name" value="PAC"/>
    <property type="match status" value="4"/>
</dbReference>
<dbReference type="InterPro" id="IPR000014">
    <property type="entry name" value="PAS"/>
</dbReference>
<dbReference type="Gene3D" id="3.20.20.450">
    <property type="entry name" value="EAL domain"/>
    <property type="match status" value="1"/>
</dbReference>
<dbReference type="Gene3D" id="3.30.70.270">
    <property type="match status" value="1"/>
</dbReference>
<dbReference type="InterPro" id="IPR035965">
    <property type="entry name" value="PAS-like_dom_sf"/>
</dbReference>
<organism evidence="11">
    <name type="scientific">mine drainage metagenome</name>
    <dbReference type="NCBI Taxonomy" id="410659"/>
    <lineage>
        <taxon>unclassified sequences</taxon>
        <taxon>metagenomes</taxon>
        <taxon>ecological metagenomes</taxon>
    </lineage>
</organism>
<dbReference type="SUPFAM" id="SSF55785">
    <property type="entry name" value="PYP-like sensor domain (PAS domain)"/>
    <property type="match status" value="5"/>
</dbReference>
<dbReference type="Gene3D" id="3.30.450.20">
    <property type="entry name" value="PAS domain"/>
    <property type="match status" value="5"/>
</dbReference>
<dbReference type="PROSITE" id="PS50887">
    <property type="entry name" value="GGDEF"/>
    <property type="match status" value="1"/>
</dbReference>
<dbReference type="SMART" id="SM00091">
    <property type="entry name" value="PAS"/>
    <property type="match status" value="5"/>
</dbReference>
<protein>
    <submittedName>
        <fullName evidence="11">Cyclic di-GMP phosphodiesterase Gmr</fullName>
        <ecNumber evidence="11">3.1.4.52</ecNumber>
    </submittedName>
</protein>
<dbReference type="NCBIfam" id="TIGR00254">
    <property type="entry name" value="GGDEF"/>
    <property type="match status" value="1"/>
</dbReference>
<evidence type="ECO:0000259" key="6">
    <source>
        <dbReference type="PROSITE" id="PS50112"/>
    </source>
</evidence>
<dbReference type="EC" id="3.1.4.52" evidence="11"/>
<dbReference type="InterPro" id="IPR029787">
    <property type="entry name" value="Nucleotide_cyclase"/>
</dbReference>
<dbReference type="CDD" id="cd01948">
    <property type="entry name" value="EAL"/>
    <property type="match status" value="1"/>
</dbReference>
<dbReference type="SUPFAM" id="SSF141868">
    <property type="entry name" value="EAL domain-like"/>
    <property type="match status" value="1"/>
</dbReference>
<evidence type="ECO:0000313" key="11">
    <source>
        <dbReference type="EMBL" id="OIR13796.1"/>
    </source>
</evidence>
<dbReference type="SMART" id="SM00052">
    <property type="entry name" value="EAL"/>
    <property type="match status" value="1"/>
</dbReference>
<comment type="subcellular location">
    <subcellularLocation>
        <location evidence="1">Membrane</location>
    </subcellularLocation>
</comment>
<dbReference type="GO" id="GO:0016020">
    <property type="term" value="C:membrane"/>
    <property type="evidence" value="ECO:0007669"/>
    <property type="project" value="UniProtKB-SubCell"/>
</dbReference>
<dbReference type="Pfam" id="PF08448">
    <property type="entry name" value="PAS_4"/>
    <property type="match status" value="1"/>
</dbReference>
<dbReference type="NCBIfam" id="TIGR00229">
    <property type="entry name" value="sensory_box"/>
    <property type="match status" value="4"/>
</dbReference>
<keyword evidence="3 5" id="KW-1133">Transmembrane helix</keyword>
<dbReference type="CDD" id="cd01949">
    <property type="entry name" value="GGDEF"/>
    <property type="match status" value="1"/>
</dbReference>
<dbReference type="PROSITE" id="PS50883">
    <property type="entry name" value="EAL"/>
    <property type="match status" value="1"/>
</dbReference>
<feature type="domain" description="CHASE" evidence="8">
    <location>
        <begin position="126"/>
        <end position="344"/>
    </location>
</feature>
<dbReference type="PANTHER" id="PTHR44757:SF2">
    <property type="entry name" value="BIOFILM ARCHITECTURE MAINTENANCE PROTEIN MBAA"/>
    <property type="match status" value="1"/>
</dbReference>
<dbReference type="SMART" id="SM01079">
    <property type="entry name" value="CHASE"/>
    <property type="match status" value="1"/>
</dbReference>
<feature type="domain" description="GGDEF" evidence="10">
    <location>
        <begin position="1061"/>
        <end position="1195"/>
    </location>
</feature>
<dbReference type="Pfam" id="PF00990">
    <property type="entry name" value="GGDEF"/>
    <property type="match status" value="1"/>
</dbReference>
<proteinExistence type="predicted"/>
<dbReference type="SUPFAM" id="SSF55073">
    <property type="entry name" value="Nucleotide cyclase"/>
    <property type="match status" value="1"/>
</dbReference>
<dbReference type="GO" id="GO:0007165">
    <property type="term" value="P:signal transduction"/>
    <property type="evidence" value="ECO:0007669"/>
    <property type="project" value="UniProtKB-ARBA"/>
</dbReference>
<feature type="domain" description="EAL" evidence="9">
    <location>
        <begin position="1204"/>
        <end position="1455"/>
    </location>
</feature>
<keyword evidence="4 5" id="KW-0472">Membrane</keyword>
<dbReference type="PROSITE" id="PS50839">
    <property type="entry name" value="CHASE"/>
    <property type="match status" value="1"/>
</dbReference>
<dbReference type="SMART" id="SM00267">
    <property type="entry name" value="GGDEF"/>
    <property type="match status" value="1"/>
</dbReference>
<dbReference type="Pfam" id="PF13426">
    <property type="entry name" value="PAS_9"/>
    <property type="match status" value="2"/>
</dbReference>
<dbReference type="PANTHER" id="PTHR44757">
    <property type="entry name" value="DIGUANYLATE CYCLASE DGCP"/>
    <property type="match status" value="1"/>
</dbReference>
<dbReference type="Pfam" id="PF00563">
    <property type="entry name" value="EAL"/>
    <property type="match status" value="1"/>
</dbReference>
<sequence>MAWIAGTFLHIKNYSSPTLGISVRLHGQAKLRLMRNDNHTSMPAGTFLIDQSQAGKWRSYGRYLPGLVLMVALIATYLLWHIQEQAVEKNARDYFDFRVNDAVEKTESRLHLYQEALRGTQALFDASGSIGRHEFGKYVASLNLGSTYPGIQGIGFSLRIPPQELQSHIASIRRQGFSDYTVKPAGARESYTSIVYLEPFDWRNRRAFGYDMYSEPVRRQAMDAARDSGQAAMSGKVELVQETGRDVQSGFLLYFPVYRGGAPHATLAERRANLTGWVYAPFRMGDLMRGIFGERASELDIRFYDGNEMSGQTLLYESGSRHNPDPHFLSVRHLDIAGHAWSMQIASQPSMEARLNTSQPHWIAAGGSAVSLLLALITWLTINGRRRAIQIAVDLNQSLIDSREALQQENEKNLALLRNASDGIHILDAEGNVIEASDSFCSMLGYRRDEVIGMNVLQWDAGFEDAAQLHATLKKQFDHPVRTQFETRHRRRDGTIFEVEVSGFPLMLGGKPVLFNSSRDITERKQLQRHLQDERDFVAAILQSAGPLILVIDRHGSIVRFNRAAEEFTGYRFDEVRDKPFFWRRFLPPWQQAGVETVFESALAGQITTNYENFWMHRDGKVRLFNWTNALILDGSGKASFLIAIGNDITEKRKAEDLVIENEQRLLEILNLSPIAVRIASRQARKVLFCNAGYAELIRNPDAIGDDPGKYYAREDEYDEILAELSRGKPIINREVQLHIPGSGSVWTLASYMPIRYRGEDAVLGWFYDITERKLYTVRLFQSEMEYRHLIELLPYGVLIHRDGKVLFANQTAATLLRAGESENLIGIQVLQLVHPDYRNIVMQRARAAIDQGENSAVIEEKLVRLDGSVFYAEVGAISVLFENQPASLAVFVDVTQRKQNEDELRLAASVYRSSSEGMLITDAESRIVAINPAFTQLTGYTADDVIGQTPRILKSGLQSKEFYQDMWAQLQAAGHWRGELWNRRKDGNVYAEHLTINVEKRDDGSVHRYVALFSDVTEQKKKEEQIWRHANFDTLTGLPNRRLFYDRLEQEVKKSSRTAASLGLLFIDLDRFKEVNDTLGHAKGDALLIEATRRIRKHIRETDTLARLGGDEFTVILPAYAETANIDRIVQNILRELCSPFDLGEGDFGHVSASVGITLYPEDAGNLEELLQHADQAMYAAKDAGRNGFSYFTASLQQEAQEKMHLTNDLRQALGRNELAVFYQPIVEAGSGRIIKAEALLRWNHPTRGLIGPATFVPLAEESGLILEIGEWVFLEAIGAIQQWQRRTGLLVQVSVNKSPIQFVRGEQHPWLERLAHSGLPASSIAVEITEGLLITDSAKVRNELVEFKKQGIEVSIDDFGTGFSALSYLTQFDIDYLKIDRSFVKDINEVESSRALTEAIVVMAHKLGIKTIAEGVETEAQRDRLIGLGCDYLQGYLYSHAVPPAEFEKLLLR</sequence>
<evidence type="ECO:0000256" key="1">
    <source>
        <dbReference type="ARBA" id="ARBA00004370"/>
    </source>
</evidence>
<dbReference type="InterPro" id="IPR000700">
    <property type="entry name" value="PAS-assoc_C"/>
</dbReference>
<dbReference type="InterPro" id="IPR035919">
    <property type="entry name" value="EAL_sf"/>
</dbReference>
<gene>
    <name evidence="11" type="primary">gmr_33</name>
    <name evidence="11" type="ORF">GALL_49310</name>
</gene>
<dbReference type="EMBL" id="MLJW01000013">
    <property type="protein sequence ID" value="OIR13796.1"/>
    <property type="molecule type" value="Genomic_DNA"/>
</dbReference>
<comment type="caution">
    <text evidence="11">The sequence shown here is derived from an EMBL/GenBank/DDBJ whole genome shotgun (WGS) entry which is preliminary data.</text>
</comment>
<dbReference type="GO" id="GO:0071111">
    <property type="term" value="F:cyclic-guanylate-specific phosphodiesterase activity"/>
    <property type="evidence" value="ECO:0007669"/>
    <property type="project" value="UniProtKB-EC"/>
</dbReference>
<dbReference type="InterPro" id="IPR052155">
    <property type="entry name" value="Biofilm_reg_signaling"/>
</dbReference>
<feature type="domain" description="PAS" evidence="6">
    <location>
        <begin position="901"/>
        <end position="950"/>
    </location>
</feature>
<name>A0A1J5TJA7_9ZZZZ</name>
<feature type="domain" description="PAS" evidence="6">
    <location>
        <begin position="534"/>
        <end position="606"/>
    </location>
</feature>
<accession>A0A1J5TJA7</accession>
<dbReference type="InterPro" id="IPR043128">
    <property type="entry name" value="Rev_trsase/Diguanyl_cyclase"/>
</dbReference>
<dbReference type="InterPro" id="IPR001610">
    <property type="entry name" value="PAC"/>
</dbReference>
<keyword evidence="2 5" id="KW-0812">Transmembrane</keyword>
<dbReference type="InterPro" id="IPR042240">
    <property type="entry name" value="CHASE_sf"/>
</dbReference>
<dbReference type="CDD" id="cd00130">
    <property type="entry name" value="PAS"/>
    <property type="match status" value="4"/>
</dbReference>
<reference evidence="11" key="1">
    <citation type="submission" date="2016-10" db="EMBL/GenBank/DDBJ databases">
        <title>Sequence of Gallionella enrichment culture.</title>
        <authorList>
            <person name="Poehlein A."/>
            <person name="Muehling M."/>
            <person name="Daniel R."/>
        </authorList>
    </citation>
    <scope>NUCLEOTIDE SEQUENCE</scope>
</reference>
<dbReference type="PROSITE" id="PS50112">
    <property type="entry name" value="PAS"/>
    <property type="match status" value="4"/>
</dbReference>
<feature type="transmembrane region" description="Helical" evidence="5">
    <location>
        <begin position="63"/>
        <end position="80"/>
    </location>
</feature>
<evidence type="ECO:0000256" key="4">
    <source>
        <dbReference type="ARBA" id="ARBA00023136"/>
    </source>
</evidence>
<dbReference type="FunFam" id="3.30.70.270:FF:000001">
    <property type="entry name" value="Diguanylate cyclase domain protein"/>
    <property type="match status" value="1"/>
</dbReference>
<dbReference type="InterPro" id="IPR013767">
    <property type="entry name" value="PAS_fold"/>
</dbReference>
<evidence type="ECO:0000256" key="2">
    <source>
        <dbReference type="ARBA" id="ARBA00022692"/>
    </source>
</evidence>
<evidence type="ECO:0000256" key="5">
    <source>
        <dbReference type="SAM" id="Phobius"/>
    </source>
</evidence>
<dbReference type="InterPro" id="IPR000160">
    <property type="entry name" value="GGDEF_dom"/>
</dbReference>
<dbReference type="InterPro" id="IPR006189">
    <property type="entry name" value="CHASE_dom"/>
</dbReference>
<feature type="domain" description="PAS" evidence="6">
    <location>
        <begin position="783"/>
        <end position="853"/>
    </location>
</feature>
<feature type="domain" description="PAC" evidence="7">
    <location>
        <begin position="977"/>
        <end position="1029"/>
    </location>
</feature>
<dbReference type="Pfam" id="PF00989">
    <property type="entry name" value="PAS"/>
    <property type="match status" value="1"/>
</dbReference>
<feature type="domain" description="PAC" evidence="7">
    <location>
        <begin position="609"/>
        <end position="661"/>
    </location>
</feature>
<feature type="domain" description="PAC" evidence="7">
    <location>
        <begin position="857"/>
        <end position="907"/>
    </location>
</feature>
<dbReference type="InterPro" id="IPR013656">
    <property type="entry name" value="PAS_4"/>
</dbReference>
<dbReference type="Pfam" id="PF03924">
    <property type="entry name" value="CHASE"/>
    <property type="match status" value="1"/>
</dbReference>
<evidence type="ECO:0000259" key="7">
    <source>
        <dbReference type="PROSITE" id="PS50113"/>
    </source>
</evidence>
<dbReference type="InterPro" id="IPR001633">
    <property type="entry name" value="EAL_dom"/>
</dbReference>